<evidence type="ECO:0008006" key="5">
    <source>
        <dbReference type="Google" id="ProtNLM"/>
    </source>
</evidence>
<accession>A0A423VH07</accession>
<dbReference type="STRING" id="356882.A0A423VH07"/>
<reference evidence="3 4" key="1">
    <citation type="submission" date="2015-09" db="EMBL/GenBank/DDBJ databases">
        <title>Host preference determinants of Valsa canker pathogens revealed by comparative genomics.</title>
        <authorList>
            <person name="Yin Z."/>
            <person name="Huang L."/>
        </authorList>
    </citation>
    <scope>NUCLEOTIDE SEQUENCE [LARGE SCALE GENOMIC DNA]</scope>
    <source>
        <strain evidence="3 4">03-1</strain>
    </source>
</reference>
<dbReference type="OrthoDB" id="4506857at2759"/>
<evidence type="ECO:0000256" key="1">
    <source>
        <dbReference type="SAM" id="MobiDB-lite"/>
    </source>
</evidence>
<feature type="transmembrane region" description="Helical" evidence="2">
    <location>
        <begin position="187"/>
        <end position="209"/>
    </location>
</feature>
<name>A0A423VH07_9PEZI</name>
<organism evidence="3 4">
    <name type="scientific">Cytospora schulzeri</name>
    <dbReference type="NCBI Taxonomy" id="448051"/>
    <lineage>
        <taxon>Eukaryota</taxon>
        <taxon>Fungi</taxon>
        <taxon>Dikarya</taxon>
        <taxon>Ascomycota</taxon>
        <taxon>Pezizomycotina</taxon>
        <taxon>Sordariomycetes</taxon>
        <taxon>Sordariomycetidae</taxon>
        <taxon>Diaporthales</taxon>
        <taxon>Cytosporaceae</taxon>
        <taxon>Cytospora</taxon>
    </lineage>
</organism>
<gene>
    <name evidence="3" type="ORF">VMCG_10249</name>
</gene>
<evidence type="ECO:0000313" key="3">
    <source>
        <dbReference type="EMBL" id="ROV90226.1"/>
    </source>
</evidence>
<dbReference type="AlphaFoldDB" id="A0A423VH07"/>
<keyword evidence="4" id="KW-1185">Reference proteome</keyword>
<sequence>MATITSSTLASDWTPANPSACPSPTDYWQWDYGQGLPEDTVLGGPSQTTNGCLPTGWDGQMTYLGAQCPSSYSPACGGTSNSPITCCPTAYAFSCVSVTGFTNVMAPTFRCVSQYTSSTTAVVTHWAVQARTTDVGTRDLMSPWHLFALGILYATPAPSSSSSTPSPTPNDNPERGSDDGLSVGASVGVGVGVASGILLIAALLFWLVYRRRFSRRRPMRPPKRDVVLDAVHGGKGASTSHNKGDVNVHNTFGAARPFELP</sequence>
<feature type="region of interest" description="Disordered" evidence="1">
    <location>
        <begin position="1"/>
        <end position="20"/>
    </location>
</feature>
<keyword evidence="2" id="KW-1133">Transmembrane helix</keyword>
<keyword evidence="2" id="KW-0472">Membrane</keyword>
<comment type="caution">
    <text evidence="3">The sequence shown here is derived from an EMBL/GenBank/DDBJ whole genome shotgun (WGS) entry which is preliminary data.</text>
</comment>
<dbReference type="EMBL" id="LKEA01000064">
    <property type="protein sequence ID" value="ROV90226.1"/>
    <property type="molecule type" value="Genomic_DNA"/>
</dbReference>
<evidence type="ECO:0000256" key="2">
    <source>
        <dbReference type="SAM" id="Phobius"/>
    </source>
</evidence>
<protein>
    <recommendedName>
        <fullName evidence="5">Mid2 domain-containing protein</fullName>
    </recommendedName>
</protein>
<dbReference type="Proteomes" id="UP000283895">
    <property type="component" value="Unassembled WGS sequence"/>
</dbReference>
<proteinExistence type="predicted"/>
<keyword evidence="2" id="KW-0812">Transmembrane</keyword>
<feature type="region of interest" description="Disordered" evidence="1">
    <location>
        <begin position="158"/>
        <end position="181"/>
    </location>
</feature>
<evidence type="ECO:0000313" key="4">
    <source>
        <dbReference type="Proteomes" id="UP000283895"/>
    </source>
</evidence>